<dbReference type="EMBL" id="MU118040">
    <property type="protein sequence ID" value="KAF9647123.1"/>
    <property type="molecule type" value="Genomic_DNA"/>
</dbReference>
<gene>
    <name evidence="1" type="ORF">BDM02DRAFT_3129922</name>
</gene>
<reference evidence="1" key="2">
    <citation type="journal article" date="2020" name="Nat. Commun.">
        <title>Large-scale genome sequencing of mycorrhizal fungi provides insights into the early evolution of symbiotic traits.</title>
        <authorList>
            <person name="Miyauchi S."/>
            <person name="Kiss E."/>
            <person name="Kuo A."/>
            <person name="Drula E."/>
            <person name="Kohler A."/>
            <person name="Sanchez-Garcia M."/>
            <person name="Morin E."/>
            <person name="Andreopoulos B."/>
            <person name="Barry K.W."/>
            <person name="Bonito G."/>
            <person name="Buee M."/>
            <person name="Carver A."/>
            <person name="Chen C."/>
            <person name="Cichocki N."/>
            <person name="Clum A."/>
            <person name="Culley D."/>
            <person name="Crous P.W."/>
            <person name="Fauchery L."/>
            <person name="Girlanda M."/>
            <person name="Hayes R.D."/>
            <person name="Keri Z."/>
            <person name="LaButti K."/>
            <person name="Lipzen A."/>
            <person name="Lombard V."/>
            <person name="Magnuson J."/>
            <person name="Maillard F."/>
            <person name="Murat C."/>
            <person name="Nolan M."/>
            <person name="Ohm R.A."/>
            <person name="Pangilinan J."/>
            <person name="Pereira M.F."/>
            <person name="Perotto S."/>
            <person name="Peter M."/>
            <person name="Pfister S."/>
            <person name="Riley R."/>
            <person name="Sitrit Y."/>
            <person name="Stielow J.B."/>
            <person name="Szollosi G."/>
            <person name="Zifcakova L."/>
            <person name="Stursova M."/>
            <person name="Spatafora J.W."/>
            <person name="Tedersoo L."/>
            <person name="Vaario L.M."/>
            <person name="Yamada A."/>
            <person name="Yan M."/>
            <person name="Wang P."/>
            <person name="Xu J."/>
            <person name="Bruns T."/>
            <person name="Baldrian P."/>
            <person name="Vilgalys R."/>
            <person name="Dunand C."/>
            <person name="Henrissat B."/>
            <person name="Grigoriev I.V."/>
            <person name="Hibbett D."/>
            <person name="Nagy L.G."/>
            <person name="Martin F.M."/>
        </authorList>
    </citation>
    <scope>NUCLEOTIDE SEQUENCE</scope>
    <source>
        <strain evidence="1">P2</strain>
    </source>
</reference>
<proteinExistence type="predicted"/>
<keyword evidence="2" id="KW-1185">Reference proteome</keyword>
<organism evidence="1 2">
    <name type="scientific">Thelephora ganbajun</name>
    <name type="common">Ganba fungus</name>
    <dbReference type="NCBI Taxonomy" id="370292"/>
    <lineage>
        <taxon>Eukaryota</taxon>
        <taxon>Fungi</taxon>
        <taxon>Dikarya</taxon>
        <taxon>Basidiomycota</taxon>
        <taxon>Agaricomycotina</taxon>
        <taxon>Agaricomycetes</taxon>
        <taxon>Thelephorales</taxon>
        <taxon>Thelephoraceae</taxon>
        <taxon>Thelephora</taxon>
    </lineage>
</organism>
<accession>A0ACB6ZCU1</accession>
<protein>
    <submittedName>
        <fullName evidence="1">Uncharacterized protein</fullName>
    </submittedName>
</protein>
<name>A0ACB6ZCU1_THEGA</name>
<comment type="caution">
    <text evidence="1">The sequence shown here is derived from an EMBL/GenBank/DDBJ whole genome shotgun (WGS) entry which is preliminary data.</text>
</comment>
<reference evidence="1" key="1">
    <citation type="submission" date="2019-10" db="EMBL/GenBank/DDBJ databases">
        <authorList>
            <consortium name="DOE Joint Genome Institute"/>
            <person name="Kuo A."/>
            <person name="Miyauchi S."/>
            <person name="Kiss E."/>
            <person name="Drula E."/>
            <person name="Kohler A."/>
            <person name="Sanchez-Garcia M."/>
            <person name="Andreopoulos B."/>
            <person name="Barry K.W."/>
            <person name="Bonito G."/>
            <person name="Buee M."/>
            <person name="Carver A."/>
            <person name="Chen C."/>
            <person name="Cichocki N."/>
            <person name="Clum A."/>
            <person name="Culley D."/>
            <person name="Crous P.W."/>
            <person name="Fauchery L."/>
            <person name="Girlanda M."/>
            <person name="Hayes R."/>
            <person name="Keri Z."/>
            <person name="Labutti K."/>
            <person name="Lipzen A."/>
            <person name="Lombard V."/>
            <person name="Magnuson J."/>
            <person name="Maillard F."/>
            <person name="Morin E."/>
            <person name="Murat C."/>
            <person name="Nolan M."/>
            <person name="Ohm R."/>
            <person name="Pangilinan J."/>
            <person name="Pereira M."/>
            <person name="Perotto S."/>
            <person name="Peter M."/>
            <person name="Riley R."/>
            <person name="Sitrit Y."/>
            <person name="Stielow B."/>
            <person name="Szollosi G."/>
            <person name="Zifcakova L."/>
            <person name="Stursova M."/>
            <person name="Spatafora J.W."/>
            <person name="Tedersoo L."/>
            <person name="Vaario L.-M."/>
            <person name="Yamada A."/>
            <person name="Yan M."/>
            <person name="Wang P."/>
            <person name="Xu J."/>
            <person name="Bruns T."/>
            <person name="Baldrian P."/>
            <person name="Vilgalys R."/>
            <person name="Henrissat B."/>
            <person name="Grigoriev I.V."/>
            <person name="Hibbett D."/>
            <person name="Nagy L.G."/>
            <person name="Martin F.M."/>
        </authorList>
    </citation>
    <scope>NUCLEOTIDE SEQUENCE</scope>
    <source>
        <strain evidence="1">P2</strain>
    </source>
</reference>
<sequence length="146" mass="16561">MSAASDTNTIPLMTRFDGGKWVYCQGSKVFKKRDDNQLSEMEKEFTFPPRGESSESDPVIPEMSDVLRSAWVGPFVNVPLSSIKGRKHRQRERLQRAKEAKASKHPVTPPVDVVTENIAVDPCENKIRNIGIKDDNDIPWTKGRFF</sequence>
<evidence type="ECO:0000313" key="2">
    <source>
        <dbReference type="Proteomes" id="UP000886501"/>
    </source>
</evidence>
<evidence type="ECO:0000313" key="1">
    <source>
        <dbReference type="EMBL" id="KAF9647123.1"/>
    </source>
</evidence>
<dbReference type="Proteomes" id="UP000886501">
    <property type="component" value="Unassembled WGS sequence"/>
</dbReference>